<protein>
    <recommendedName>
        <fullName evidence="3">Acyl carrier protein</fullName>
    </recommendedName>
</protein>
<evidence type="ECO:0000313" key="2">
    <source>
        <dbReference type="Proteomes" id="UP001597106"/>
    </source>
</evidence>
<keyword evidence="2" id="KW-1185">Reference proteome</keyword>
<reference evidence="2" key="1">
    <citation type="journal article" date="2019" name="Int. J. Syst. Evol. Microbiol.">
        <title>The Global Catalogue of Microorganisms (GCM) 10K type strain sequencing project: providing services to taxonomists for standard genome sequencing and annotation.</title>
        <authorList>
            <consortium name="The Broad Institute Genomics Platform"/>
            <consortium name="The Broad Institute Genome Sequencing Center for Infectious Disease"/>
            <person name="Wu L."/>
            <person name="Ma J."/>
        </authorList>
    </citation>
    <scope>NUCLEOTIDE SEQUENCE [LARGE SCALE GENOMIC DNA]</scope>
    <source>
        <strain evidence="2">CCUG 59685</strain>
    </source>
</reference>
<organism evidence="1 2">
    <name type="scientific">Methylophilus glucosoxydans</name>
    <dbReference type="NCBI Taxonomy" id="752553"/>
    <lineage>
        <taxon>Bacteria</taxon>
        <taxon>Pseudomonadati</taxon>
        <taxon>Pseudomonadota</taxon>
        <taxon>Betaproteobacteria</taxon>
        <taxon>Nitrosomonadales</taxon>
        <taxon>Methylophilaceae</taxon>
        <taxon>Methylophilus</taxon>
    </lineage>
</organism>
<dbReference type="EMBL" id="JBHTJW010000002">
    <property type="protein sequence ID" value="MFD0928792.1"/>
    <property type="molecule type" value="Genomic_DNA"/>
</dbReference>
<dbReference type="RefSeq" id="WP_379073927.1">
    <property type="nucleotide sequence ID" value="NZ_JBHTJW010000002.1"/>
</dbReference>
<dbReference type="Proteomes" id="UP001597106">
    <property type="component" value="Unassembled WGS sequence"/>
</dbReference>
<evidence type="ECO:0000313" key="1">
    <source>
        <dbReference type="EMBL" id="MFD0928792.1"/>
    </source>
</evidence>
<sequence>MQTPKEFADQIFDVLSFSIDLACHEKEWFNVSRDALAFGFNQTDVSSDFAYAQRFDLEVSPEIFISLHYRSFDPSGPFRRLPGVSKFELTLSVQDKMQRFHQNSFDEPLTANDPSAWDELSYA</sequence>
<name>A0ABW3GFC8_9PROT</name>
<gene>
    <name evidence="1" type="ORF">ACFQ1T_03260</name>
</gene>
<proteinExistence type="predicted"/>
<comment type="caution">
    <text evidence="1">The sequence shown here is derived from an EMBL/GenBank/DDBJ whole genome shotgun (WGS) entry which is preliminary data.</text>
</comment>
<accession>A0ABW3GFC8</accession>
<evidence type="ECO:0008006" key="3">
    <source>
        <dbReference type="Google" id="ProtNLM"/>
    </source>
</evidence>